<name>A0A9P7F0S2_9AGAM</name>
<dbReference type="Pfam" id="PF20152">
    <property type="entry name" value="DUF6534"/>
    <property type="match status" value="1"/>
</dbReference>
<dbReference type="AlphaFoldDB" id="A0A9P7F0S2"/>
<proteinExistence type="predicted"/>
<dbReference type="EMBL" id="JABBWM010000060">
    <property type="protein sequence ID" value="KAG2098749.1"/>
    <property type="molecule type" value="Genomic_DNA"/>
</dbReference>
<keyword evidence="1" id="KW-1133">Transmembrane helix</keyword>
<keyword evidence="1" id="KW-0472">Membrane</keyword>
<dbReference type="PANTHER" id="PTHR40465">
    <property type="entry name" value="CHROMOSOME 1, WHOLE GENOME SHOTGUN SEQUENCE"/>
    <property type="match status" value="1"/>
</dbReference>
<feature type="transmembrane region" description="Helical" evidence="1">
    <location>
        <begin position="20"/>
        <end position="40"/>
    </location>
</feature>
<evidence type="ECO:0000313" key="3">
    <source>
        <dbReference type="EMBL" id="KAG2098749.1"/>
    </source>
</evidence>
<feature type="transmembrane region" description="Helical" evidence="1">
    <location>
        <begin position="90"/>
        <end position="109"/>
    </location>
</feature>
<feature type="transmembrane region" description="Helical" evidence="1">
    <location>
        <begin position="129"/>
        <end position="153"/>
    </location>
</feature>
<dbReference type="InterPro" id="IPR045339">
    <property type="entry name" value="DUF6534"/>
</dbReference>
<keyword evidence="1" id="KW-0812">Transmembrane</keyword>
<sequence>MQFIVYCRVYFRESWRTKSLVIVIWLLDLCHSALVASALWDSIIASDSGLDTLDTIPWSIGPAIELTAMITFIVQSFFAYRIYILQNKKLTVVIPIVVLSLARLVMTSITMSEMLRLQSYSAFFQRFSWIFTLGLSLSTLVDIMITTFMCYFFRRNRPTFTDTIRIIDALTFWTIQNGSMTSTATIATLICWKVMPQNLIFLGLHFIVAKLHANSLLATTSVSMPESKSGTESSTLLQTIDPCQSSFWRTLSTHLNLRPYNRNSRCSLMLASRQLKAGHQRGNLVQVNVEVETDSGADDNPV</sequence>
<dbReference type="OrthoDB" id="3206554at2759"/>
<accession>A0A9P7F0S2</accession>
<evidence type="ECO:0000313" key="4">
    <source>
        <dbReference type="Proteomes" id="UP000823399"/>
    </source>
</evidence>
<gene>
    <name evidence="3" type="ORF">F5147DRAFT_713655</name>
</gene>
<keyword evidence="4" id="KW-1185">Reference proteome</keyword>
<evidence type="ECO:0000256" key="1">
    <source>
        <dbReference type="SAM" id="Phobius"/>
    </source>
</evidence>
<dbReference type="GeneID" id="64700677"/>
<organism evidence="3 4">
    <name type="scientific">Suillus discolor</name>
    <dbReference type="NCBI Taxonomy" id="1912936"/>
    <lineage>
        <taxon>Eukaryota</taxon>
        <taxon>Fungi</taxon>
        <taxon>Dikarya</taxon>
        <taxon>Basidiomycota</taxon>
        <taxon>Agaricomycotina</taxon>
        <taxon>Agaricomycetes</taxon>
        <taxon>Agaricomycetidae</taxon>
        <taxon>Boletales</taxon>
        <taxon>Suillineae</taxon>
        <taxon>Suillaceae</taxon>
        <taxon>Suillus</taxon>
    </lineage>
</organism>
<protein>
    <recommendedName>
        <fullName evidence="2">DUF6534 domain-containing protein</fullName>
    </recommendedName>
</protein>
<dbReference type="PANTHER" id="PTHR40465:SF1">
    <property type="entry name" value="DUF6534 DOMAIN-CONTAINING PROTEIN"/>
    <property type="match status" value="1"/>
</dbReference>
<feature type="transmembrane region" description="Helical" evidence="1">
    <location>
        <begin position="60"/>
        <end position="83"/>
    </location>
</feature>
<dbReference type="RefSeq" id="XP_041288997.1">
    <property type="nucleotide sequence ID" value="XM_041438418.1"/>
</dbReference>
<comment type="caution">
    <text evidence="3">The sequence shown here is derived from an EMBL/GenBank/DDBJ whole genome shotgun (WGS) entry which is preliminary data.</text>
</comment>
<dbReference type="Proteomes" id="UP000823399">
    <property type="component" value="Unassembled WGS sequence"/>
</dbReference>
<evidence type="ECO:0000259" key="2">
    <source>
        <dbReference type="Pfam" id="PF20152"/>
    </source>
</evidence>
<feature type="domain" description="DUF6534" evidence="2">
    <location>
        <begin position="138"/>
        <end position="219"/>
    </location>
</feature>
<reference evidence="3" key="1">
    <citation type="journal article" date="2020" name="New Phytol.">
        <title>Comparative genomics reveals dynamic genome evolution in host specialist ectomycorrhizal fungi.</title>
        <authorList>
            <person name="Lofgren L.A."/>
            <person name="Nguyen N.H."/>
            <person name="Vilgalys R."/>
            <person name="Ruytinx J."/>
            <person name="Liao H.L."/>
            <person name="Branco S."/>
            <person name="Kuo A."/>
            <person name="LaButti K."/>
            <person name="Lipzen A."/>
            <person name="Andreopoulos W."/>
            <person name="Pangilinan J."/>
            <person name="Riley R."/>
            <person name="Hundley H."/>
            <person name="Na H."/>
            <person name="Barry K."/>
            <person name="Grigoriev I.V."/>
            <person name="Stajich J.E."/>
            <person name="Kennedy P.G."/>
        </authorList>
    </citation>
    <scope>NUCLEOTIDE SEQUENCE</scope>
    <source>
        <strain evidence="3">FC423</strain>
    </source>
</reference>